<dbReference type="Proteomes" id="UP000281332">
    <property type="component" value="Unassembled WGS sequence"/>
</dbReference>
<evidence type="ECO:0000313" key="2">
    <source>
        <dbReference type="EMBL" id="RPE01419.1"/>
    </source>
</evidence>
<dbReference type="InterPro" id="IPR057522">
    <property type="entry name" value="HofO_C"/>
</dbReference>
<proteinExistence type="predicted"/>
<dbReference type="EMBL" id="RMVG01000005">
    <property type="protein sequence ID" value="RPE01419.1"/>
    <property type="molecule type" value="Genomic_DNA"/>
</dbReference>
<sequence>MNSLMERWLYLGLRGQLAVATAGLATLALATGMLLVRPQRLAQQALRADLAALEQQYQQRQAQLNLLPAEALLRAQLSDLAREAERVSARASLEAVLAARGEQLDTWQPESDPRRLTLQLAWSQFQPLFAELAQAVSPFPVRFLLEAQQGKLQVSLWLENLDAR</sequence>
<feature type="domain" description="DNA utilization protein HofO C-terminal" evidence="1">
    <location>
        <begin position="92"/>
        <end position="160"/>
    </location>
</feature>
<dbReference type="OrthoDB" id="6546957at2"/>
<organism evidence="2 3">
    <name type="scientific">Candidatus Pantoea deserta</name>
    <dbReference type="NCBI Taxonomy" id="1869313"/>
    <lineage>
        <taxon>Bacteria</taxon>
        <taxon>Pseudomonadati</taxon>
        <taxon>Pseudomonadota</taxon>
        <taxon>Gammaproteobacteria</taxon>
        <taxon>Enterobacterales</taxon>
        <taxon>Erwiniaceae</taxon>
        <taxon>Pantoea</taxon>
    </lineage>
</organism>
<reference evidence="2 3" key="1">
    <citation type="submission" date="2018-11" db="EMBL/GenBank/DDBJ databases">
        <title>Whole genome sequencing of Pantoea sp. RIT388.</title>
        <authorList>
            <person name="Gan H.M."/>
            <person name="Hudson A.O."/>
        </authorList>
    </citation>
    <scope>NUCLEOTIDE SEQUENCE [LARGE SCALE GENOMIC DNA]</scope>
    <source>
        <strain evidence="2 3">RIT388</strain>
    </source>
</reference>
<evidence type="ECO:0000313" key="3">
    <source>
        <dbReference type="Proteomes" id="UP000281332"/>
    </source>
</evidence>
<name>A0A3N4P502_9GAMM</name>
<accession>A0A3N4P502</accession>
<gene>
    <name evidence="2" type="ORF">BBB56_09010</name>
</gene>
<comment type="caution">
    <text evidence="2">The sequence shown here is derived from an EMBL/GenBank/DDBJ whole genome shotgun (WGS) entry which is preliminary data.</text>
</comment>
<dbReference type="AlphaFoldDB" id="A0A3N4P502"/>
<protein>
    <recommendedName>
        <fullName evidence="1">DNA utilization protein HofO C-terminal domain-containing protein</fullName>
    </recommendedName>
</protein>
<evidence type="ECO:0000259" key="1">
    <source>
        <dbReference type="Pfam" id="PF25319"/>
    </source>
</evidence>
<dbReference type="Pfam" id="PF25319">
    <property type="entry name" value="HofO"/>
    <property type="match status" value="1"/>
</dbReference>
<keyword evidence="3" id="KW-1185">Reference proteome</keyword>
<dbReference type="RefSeq" id="WP_123800619.1">
    <property type="nucleotide sequence ID" value="NZ_RMVG01000005.1"/>
</dbReference>